<dbReference type="AlphaFoldDB" id="A0A1H4SZI9"/>
<dbReference type="EMBL" id="FNSO01000004">
    <property type="protein sequence ID" value="SEC49625.1"/>
    <property type="molecule type" value="Genomic_DNA"/>
</dbReference>
<dbReference type="PANTHER" id="PTHR11712">
    <property type="entry name" value="POLYKETIDE SYNTHASE-RELATED"/>
    <property type="match status" value="1"/>
</dbReference>
<dbReference type="OrthoDB" id="7061549at2"/>
<name>A0A1H4SZI9_9PSEU</name>
<dbReference type="PANTHER" id="PTHR11712:SF336">
    <property type="entry name" value="3-OXOACYL-[ACYL-CARRIER-PROTEIN] SYNTHASE, MITOCHONDRIAL"/>
    <property type="match status" value="1"/>
</dbReference>
<dbReference type="Pfam" id="PF00109">
    <property type="entry name" value="ketoacyl-synt"/>
    <property type="match status" value="1"/>
</dbReference>
<gene>
    <name evidence="3" type="ORF">SAMN04489727_3965</name>
</gene>
<sequence length="322" mass="33006">MNPVITAWTAVSPYGIDRESFVDGLRGGRAAPVSDGAVHRTALVPGFDARELLGRKGTRSMDRLIGLAVWAVGRLTADRPAERGDRSGLVLGTMGSLQSTMDFSRSSFTEAKPYFVDAARMPNSIMNSAAGQCAIWHSLTGPNVTLAGGRPAGLSALACALRLLRAGRASNVLVGAVEEYSDTRSWIESHSVADSVGGVLGEGCVVLRVEPAGERPALAEVLAVRSRVALTGDLEGTLTSCVDDALAAAGVSADDVAIEFWSGVPGRADPVADLIGDTGAATAMFHVAGVLATGEPGDVAVVGSADRDGAVVCAVLRLGGPR</sequence>
<dbReference type="GO" id="GO:0004315">
    <property type="term" value="F:3-oxoacyl-[acyl-carrier-protein] synthase activity"/>
    <property type="evidence" value="ECO:0007669"/>
    <property type="project" value="TreeGrafter"/>
</dbReference>
<evidence type="ECO:0000313" key="4">
    <source>
        <dbReference type="Proteomes" id="UP000199622"/>
    </source>
</evidence>
<evidence type="ECO:0000259" key="2">
    <source>
        <dbReference type="Pfam" id="PF00109"/>
    </source>
</evidence>
<protein>
    <submittedName>
        <fullName evidence="3">3-oxoacyl-[acyl-carrier-protein] synthase II</fullName>
    </submittedName>
</protein>
<proteinExistence type="predicted"/>
<dbReference type="GO" id="GO:0005829">
    <property type="term" value="C:cytosol"/>
    <property type="evidence" value="ECO:0007669"/>
    <property type="project" value="TreeGrafter"/>
</dbReference>
<dbReference type="GO" id="GO:0006633">
    <property type="term" value="P:fatty acid biosynthetic process"/>
    <property type="evidence" value="ECO:0007669"/>
    <property type="project" value="TreeGrafter"/>
</dbReference>
<evidence type="ECO:0000313" key="3">
    <source>
        <dbReference type="EMBL" id="SEC49625.1"/>
    </source>
</evidence>
<dbReference type="Proteomes" id="UP000199622">
    <property type="component" value="Unassembled WGS sequence"/>
</dbReference>
<organism evidence="3 4">
    <name type="scientific">Amycolatopsis tolypomycina</name>
    <dbReference type="NCBI Taxonomy" id="208445"/>
    <lineage>
        <taxon>Bacteria</taxon>
        <taxon>Bacillati</taxon>
        <taxon>Actinomycetota</taxon>
        <taxon>Actinomycetes</taxon>
        <taxon>Pseudonocardiales</taxon>
        <taxon>Pseudonocardiaceae</taxon>
        <taxon>Amycolatopsis</taxon>
    </lineage>
</organism>
<evidence type="ECO:0000256" key="1">
    <source>
        <dbReference type="ARBA" id="ARBA00022679"/>
    </source>
</evidence>
<accession>A0A1H4SZI9</accession>
<dbReference type="RefSeq" id="WP_091309457.1">
    <property type="nucleotide sequence ID" value="NZ_FNSO01000004.1"/>
</dbReference>
<dbReference type="InterPro" id="IPR014030">
    <property type="entry name" value="Ketoacyl_synth_N"/>
</dbReference>
<dbReference type="SUPFAM" id="SSF53901">
    <property type="entry name" value="Thiolase-like"/>
    <property type="match status" value="1"/>
</dbReference>
<dbReference type="InterPro" id="IPR016039">
    <property type="entry name" value="Thiolase-like"/>
</dbReference>
<reference evidence="4" key="1">
    <citation type="submission" date="2016-10" db="EMBL/GenBank/DDBJ databases">
        <authorList>
            <person name="Varghese N."/>
            <person name="Submissions S."/>
        </authorList>
    </citation>
    <scope>NUCLEOTIDE SEQUENCE [LARGE SCALE GENOMIC DNA]</scope>
    <source>
        <strain evidence="4">DSM 44544</strain>
    </source>
</reference>
<keyword evidence="1" id="KW-0808">Transferase</keyword>
<feature type="domain" description="Beta-ketoacyl synthase-like N-terminal" evidence="2">
    <location>
        <begin position="47"/>
        <end position="186"/>
    </location>
</feature>
<dbReference type="Gene3D" id="3.40.47.10">
    <property type="match status" value="1"/>
</dbReference>
<dbReference type="STRING" id="208445.SAMN04489727_3965"/>
<keyword evidence="4" id="KW-1185">Reference proteome</keyword>
<dbReference type="InterPro" id="IPR000794">
    <property type="entry name" value="Beta-ketoacyl_synthase"/>
</dbReference>